<gene>
    <name evidence="1" type="ORF">CN495_08165</name>
</gene>
<protein>
    <submittedName>
        <fullName evidence="1">Uncharacterized protein</fullName>
    </submittedName>
</protein>
<sequence length="194" mass="21984">MQEQALQVIANMLKLQGRVMFVSQTRIGAYRGVHNVQRFIPQTSHVLFGQEKELHDSGILGGELHSYFNCFPYTEQRIRDYWTLVGLATKFNYISLCAPKISLRRELWLIWQEKQIGGFVTLTADSVAKAVETVQQDFAVMGRGDLRNVAFLLDTIVEVGEDGSVQGVYTLKYLDGEIQIVKKNLDDVKVRSAV</sequence>
<accession>A0ABD6S7A9</accession>
<name>A0ABD6S7A9_BACTU</name>
<organism evidence="1 2">
    <name type="scientific">Bacillus thuringiensis</name>
    <dbReference type="NCBI Taxonomy" id="1428"/>
    <lineage>
        <taxon>Bacteria</taxon>
        <taxon>Bacillati</taxon>
        <taxon>Bacillota</taxon>
        <taxon>Bacilli</taxon>
        <taxon>Bacillales</taxon>
        <taxon>Bacillaceae</taxon>
        <taxon>Bacillus</taxon>
        <taxon>Bacillus cereus group</taxon>
    </lineage>
</organism>
<dbReference type="Proteomes" id="UP000219897">
    <property type="component" value="Unassembled WGS sequence"/>
</dbReference>
<dbReference type="RefSeq" id="WP_098317058.1">
    <property type="nucleotide sequence ID" value="NZ_NTYF01000023.1"/>
</dbReference>
<comment type="caution">
    <text evidence="1">The sequence shown here is derived from an EMBL/GenBank/DDBJ whole genome shotgun (WGS) entry which is preliminary data.</text>
</comment>
<evidence type="ECO:0000313" key="2">
    <source>
        <dbReference type="Proteomes" id="UP000219897"/>
    </source>
</evidence>
<proteinExistence type="predicted"/>
<dbReference type="EMBL" id="NTYF01000023">
    <property type="protein sequence ID" value="PER55718.1"/>
    <property type="molecule type" value="Genomic_DNA"/>
</dbReference>
<evidence type="ECO:0000313" key="1">
    <source>
        <dbReference type="EMBL" id="PER55718.1"/>
    </source>
</evidence>
<dbReference type="AlphaFoldDB" id="A0ABD6S7A9"/>
<reference evidence="1 2" key="1">
    <citation type="submission" date="2017-09" db="EMBL/GenBank/DDBJ databases">
        <title>Large-scale bioinformatics analysis of Bacillus genomes uncovers conserved roles of natural products in bacterial physiology.</title>
        <authorList>
            <consortium name="Agbiome Team Llc"/>
            <person name="Bleich R.M."/>
            <person name="Kirk G.J."/>
            <person name="Santa Maria K.C."/>
            <person name="Allen S.E."/>
            <person name="Farag S."/>
            <person name="Shank E.A."/>
            <person name="Bowers A."/>
        </authorList>
    </citation>
    <scope>NUCLEOTIDE SEQUENCE [LARGE SCALE GENOMIC DNA]</scope>
    <source>
        <strain evidence="1 2">AFS005140</strain>
    </source>
</reference>